<evidence type="ECO:0000256" key="9">
    <source>
        <dbReference type="ARBA" id="ARBA00023125"/>
    </source>
</evidence>
<dbReference type="Gene3D" id="3.30.70.370">
    <property type="match status" value="1"/>
</dbReference>
<evidence type="ECO:0000256" key="8">
    <source>
        <dbReference type="ARBA" id="ARBA00023109"/>
    </source>
</evidence>
<dbReference type="GO" id="GO:0039693">
    <property type="term" value="P:viral DNA genome replication"/>
    <property type="evidence" value="ECO:0007669"/>
    <property type="project" value="UniProtKB-KW"/>
</dbReference>
<evidence type="ECO:0000256" key="1">
    <source>
        <dbReference type="ARBA" id="ARBA00007705"/>
    </source>
</evidence>
<dbReference type="InterPro" id="IPR043502">
    <property type="entry name" value="DNA/RNA_pol_sf"/>
</dbReference>
<name>F1ADQ1_9CAUD</name>
<dbReference type="Gene3D" id="1.10.150.20">
    <property type="entry name" value="5' to 3' exonuclease, C-terminal subdomain"/>
    <property type="match status" value="1"/>
</dbReference>
<dbReference type="GO" id="GO:0006261">
    <property type="term" value="P:DNA-templated DNA replication"/>
    <property type="evidence" value="ECO:0007669"/>
    <property type="project" value="InterPro"/>
</dbReference>
<dbReference type="SUPFAM" id="SSF56672">
    <property type="entry name" value="DNA/RNA polymerases"/>
    <property type="match status" value="1"/>
</dbReference>
<keyword evidence="5" id="KW-0548">Nucleotidyltransferase</keyword>
<evidence type="ECO:0000259" key="11">
    <source>
        <dbReference type="SMART" id="SM00482"/>
    </source>
</evidence>
<keyword evidence="4" id="KW-0808">Transferase</keyword>
<accession>F1ADQ1</accession>
<dbReference type="GO" id="GO:0003887">
    <property type="term" value="F:DNA-directed DNA polymerase activity"/>
    <property type="evidence" value="ECO:0007669"/>
    <property type="project" value="UniProtKB-KW"/>
</dbReference>
<dbReference type="EMBL" id="GU393987">
    <property type="protein sequence ID" value="ADD21653.1"/>
    <property type="molecule type" value="Genomic_DNA"/>
</dbReference>
<keyword evidence="8" id="KW-1194">Viral DNA replication</keyword>
<dbReference type="PRINTS" id="PR00868">
    <property type="entry name" value="DNAPOLI"/>
</dbReference>
<evidence type="ECO:0000313" key="13">
    <source>
        <dbReference type="Proteomes" id="UP000373977"/>
    </source>
</evidence>
<dbReference type="PROSITE" id="PS00447">
    <property type="entry name" value="DNA_POLYMERASE_A"/>
    <property type="match status" value="1"/>
</dbReference>
<keyword evidence="7" id="KW-0239">DNA-directed DNA polymerase</keyword>
<proteinExistence type="inferred from homology"/>
<dbReference type="GO" id="GO:0003677">
    <property type="term" value="F:DNA binding"/>
    <property type="evidence" value="ECO:0007669"/>
    <property type="project" value="UniProtKB-KW"/>
</dbReference>
<keyword evidence="6" id="KW-0235">DNA replication</keyword>
<dbReference type="InterPro" id="IPR002298">
    <property type="entry name" value="DNA_polymerase_A"/>
</dbReference>
<comment type="catalytic activity">
    <reaction evidence="10">
        <text>DNA(n) + a 2'-deoxyribonucleoside 5'-triphosphate = DNA(n+1) + diphosphate</text>
        <dbReference type="Rhea" id="RHEA:22508"/>
        <dbReference type="Rhea" id="RHEA-COMP:17339"/>
        <dbReference type="Rhea" id="RHEA-COMP:17340"/>
        <dbReference type="ChEBI" id="CHEBI:33019"/>
        <dbReference type="ChEBI" id="CHEBI:61560"/>
        <dbReference type="ChEBI" id="CHEBI:173112"/>
        <dbReference type="EC" id="2.7.7.7"/>
    </reaction>
</comment>
<sequence>MSYVIWDLETTIRTSFKRKANPFDRDNFVVMQGFKRFGEKIVGEYFGKNPPPSDWFIKLVEPPAPLARPKMLVGLNIKFDLLYALRDPDNHAAWMRYVAAGGTVWDCQLAEYLLEGMAPTEHMLSMDEIAPRYGGNIKFDEVKALWEAGVSTEDIDPALLRRYLCGTETEHGDIGNTEVIFRGQLARAKASGQVKSIMLNMGSLLCTTEMELNGMAVDVELGRQQAEQLAIDLAALTVELNAFLPSNLPFDFKWSSRVQKSALIFGGDVKYKARVPIVDDEGKQVYTQKKVAAYYMSDGSFRPVEEYQADPAAWEDTGPYPLTFSSGKNKGEFKTKQITVDDLSKPKSRLEDFTYRFPQMTEPKKQWEGSTPGVYSVSADVIKGLANRGIPFLESLAKVEGLAKDLGTYYVVTDPDTGQQKGMLTLVQADGIIHHMLNHTSTVTARFSSSNPNLQNLPKDGKSLVKSVFISRFGPEGKVIQSDFTALEVYIQAILTDCRQLILDLKDGLDMHCVRVSQAEGIPYEEAYRLCVVEKVKEWSTKRTKAKIFSFQRAYGAGAALIAESTGMAREEVDALIEAENTRYPEIEKFYERLTKKIMANSVPTNKFAQHPDLPHLTCNFRKSTYQTPDGKLYSYRESPAPEFLAKAPASRGGCTTSFSPTEIKNYVVQGGGGEWAKAAMWLAIRAFYARGNFGGRGLLVNQVHDALYADAAKEVALEVAALLHACMEAASEFMEYYFDWEVKVPVPSDTTWGASMIEESKMPEGFMQLVRPLRLELRTTYMEGVVPSFEQENPNG</sequence>
<dbReference type="InterPro" id="IPR019760">
    <property type="entry name" value="DNA-dir_DNA_pol_A_CS"/>
</dbReference>
<dbReference type="GO" id="GO:0006302">
    <property type="term" value="P:double-strand break repair"/>
    <property type="evidence" value="ECO:0007669"/>
    <property type="project" value="TreeGrafter"/>
</dbReference>
<evidence type="ECO:0000256" key="4">
    <source>
        <dbReference type="ARBA" id="ARBA00022679"/>
    </source>
</evidence>
<dbReference type="PANTHER" id="PTHR10133:SF27">
    <property type="entry name" value="DNA POLYMERASE NU"/>
    <property type="match status" value="1"/>
</dbReference>
<dbReference type="InterPro" id="IPR001098">
    <property type="entry name" value="DNA-dir_DNA_pol_A_palm_dom"/>
</dbReference>
<dbReference type="Proteomes" id="UP000373977">
    <property type="component" value="Segment"/>
</dbReference>
<evidence type="ECO:0000313" key="12">
    <source>
        <dbReference type="EMBL" id="ADD21653.1"/>
    </source>
</evidence>
<evidence type="ECO:0000256" key="7">
    <source>
        <dbReference type="ARBA" id="ARBA00022932"/>
    </source>
</evidence>
<protein>
    <recommendedName>
        <fullName evidence="3">DNA polymerase</fullName>
        <ecNumber evidence="2">2.7.7.7</ecNumber>
    </recommendedName>
</protein>
<evidence type="ECO:0000256" key="5">
    <source>
        <dbReference type="ARBA" id="ARBA00022695"/>
    </source>
</evidence>
<dbReference type="EC" id="2.7.7.7" evidence="2"/>
<dbReference type="Pfam" id="PF00476">
    <property type="entry name" value="DNA_pol_A"/>
    <property type="match status" value="1"/>
</dbReference>
<dbReference type="SMART" id="SM00482">
    <property type="entry name" value="POLAc"/>
    <property type="match status" value="1"/>
</dbReference>
<evidence type="ECO:0000256" key="2">
    <source>
        <dbReference type="ARBA" id="ARBA00012417"/>
    </source>
</evidence>
<organism evidence="12 13">
    <name type="scientific">Caulobacter phage Cd1</name>
    <dbReference type="NCBI Taxonomy" id="718008"/>
    <lineage>
        <taxon>Viruses</taxon>
        <taxon>Duplodnaviria</taxon>
        <taxon>Heunggongvirae</taxon>
        <taxon>Uroviricota</taxon>
        <taxon>Caudoviricetes</taxon>
        <taxon>Autographivirales</taxon>
        <taxon>Autonotataviridae</taxon>
        <taxon>Conareevirus</taxon>
        <taxon>Conareevirus Cd1</taxon>
    </lineage>
</organism>
<keyword evidence="13" id="KW-1185">Reference proteome</keyword>
<feature type="domain" description="DNA-directed DNA polymerase family A palm" evidence="11">
    <location>
        <begin position="462"/>
        <end position="716"/>
    </location>
</feature>
<reference evidence="12 13" key="1">
    <citation type="submission" date="2010-01" db="EMBL/GenBank/DDBJ databases">
        <authorList>
            <person name="Kropinski A.M."/>
            <person name="Agwai U."/>
            <person name="Lingohr E.J."/>
            <person name="Poindexter J.S."/>
            <person name="Wright E.R."/>
        </authorList>
    </citation>
    <scope>NUCLEOTIDE SEQUENCE [LARGE SCALE GENOMIC DNA]</scope>
</reference>
<evidence type="ECO:0000256" key="6">
    <source>
        <dbReference type="ARBA" id="ARBA00022705"/>
    </source>
</evidence>
<comment type="similarity">
    <text evidence="1">Belongs to the DNA polymerase type-A family.</text>
</comment>
<evidence type="ECO:0000256" key="3">
    <source>
        <dbReference type="ARBA" id="ARBA00015749"/>
    </source>
</evidence>
<keyword evidence="9" id="KW-0238">DNA-binding</keyword>
<evidence type="ECO:0000256" key="10">
    <source>
        <dbReference type="ARBA" id="ARBA00049244"/>
    </source>
</evidence>
<dbReference type="PANTHER" id="PTHR10133">
    <property type="entry name" value="DNA POLYMERASE I"/>
    <property type="match status" value="1"/>
</dbReference>